<dbReference type="SUPFAM" id="SSF51658">
    <property type="entry name" value="Xylose isomerase-like"/>
    <property type="match status" value="1"/>
</dbReference>
<proteinExistence type="predicted"/>
<evidence type="ECO:0000259" key="1">
    <source>
        <dbReference type="Pfam" id="PF01261"/>
    </source>
</evidence>
<name>A0A645ARF7_9ZZZZ</name>
<dbReference type="InterPro" id="IPR013022">
    <property type="entry name" value="Xyl_isomerase-like_TIM-brl"/>
</dbReference>
<organism evidence="2">
    <name type="scientific">bioreactor metagenome</name>
    <dbReference type="NCBI Taxonomy" id="1076179"/>
    <lineage>
        <taxon>unclassified sequences</taxon>
        <taxon>metagenomes</taxon>
        <taxon>ecological metagenomes</taxon>
    </lineage>
</organism>
<dbReference type="EMBL" id="VSSQ01014339">
    <property type="protein sequence ID" value="MPM53443.1"/>
    <property type="molecule type" value="Genomic_DNA"/>
</dbReference>
<gene>
    <name evidence="2" type="ORF">SDC9_100211</name>
</gene>
<sequence>MKLGFASAILPDQNFEYVVDFASQNGYRCVEMMCWPVGKAERRYAGVTHIDMDKLDASRVSEIKDYLAARNVAISALGYYPNPLDPDTEKASEAIAHIQKLIKTAPVLGVDTVTTFIGRDPKATVAENMRAFIKVWPDIIKLAEDTGVRIAIENCPMLFTSDEWPGGKNLATTPRIWREMFSAIPSENFGLNYDPSHFLWQQMDYIRPIYEFKEKLFHIHIKDAKVRKDLLDDVGVLAAPLDYQLPKLPGLGDIDWGKFLSALTDVRYRGAVVVEVEDKAFEDTLVDRLIALKQSHKYISQFITRD</sequence>
<dbReference type="Gene3D" id="3.20.20.150">
    <property type="entry name" value="Divalent-metal-dependent TIM barrel enzymes"/>
    <property type="match status" value="1"/>
</dbReference>
<dbReference type="InterPro" id="IPR036237">
    <property type="entry name" value="Xyl_isomerase-like_sf"/>
</dbReference>
<dbReference type="AlphaFoldDB" id="A0A645ARF7"/>
<dbReference type="PANTHER" id="PTHR12110">
    <property type="entry name" value="HYDROXYPYRUVATE ISOMERASE"/>
    <property type="match status" value="1"/>
</dbReference>
<protein>
    <recommendedName>
        <fullName evidence="1">Xylose isomerase-like TIM barrel domain-containing protein</fullName>
    </recommendedName>
</protein>
<accession>A0A645ARF7</accession>
<dbReference type="PANTHER" id="PTHR12110:SF21">
    <property type="entry name" value="XYLOSE ISOMERASE-LIKE TIM BARREL DOMAIN-CONTAINING PROTEIN"/>
    <property type="match status" value="1"/>
</dbReference>
<evidence type="ECO:0000313" key="2">
    <source>
        <dbReference type="EMBL" id="MPM53443.1"/>
    </source>
</evidence>
<feature type="domain" description="Xylose isomerase-like TIM barrel" evidence="1">
    <location>
        <begin position="19"/>
        <end position="280"/>
    </location>
</feature>
<dbReference type="Pfam" id="PF01261">
    <property type="entry name" value="AP_endonuc_2"/>
    <property type="match status" value="1"/>
</dbReference>
<comment type="caution">
    <text evidence="2">The sequence shown here is derived from an EMBL/GenBank/DDBJ whole genome shotgun (WGS) entry which is preliminary data.</text>
</comment>
<reference evidence="2" key="1">
    <citation type="submission" date="2019-08" db="EMBL/GenBank/DDBJ databases">
        <authorList>
            <person name="Kucharzyk K."/>
            <person name="Murdoch R.W."/>
            <person name="Higgins S."/>
            <person name="Loffler F."/>
        </authorList>
    </citation>
    <scope>NUCLEOTIDE SEQUENCE</scope>
</reference>
<dbReference type="InterPro" id="IPR050312">
    <property type="entry name" value="IolE/XylAMocC-like"/>
</dbReference>